<keyword evidence="4" id="KW-0732">Signal</keyword>
<dbReference type="PANTHER" id="PTHR43649">
    <property type="entry name" value="ARABINOSE-BINDING PROTEIN-RELATED"/>
    <property type="match status" value="1"/>
</dbReference>
<gene>
    <name evidence="5" type="ORF">GCM10007989_20820</name>
</gene>
<dbReference type="InterPro" id="IPR006059">
    <property type="entry name" value="SBP"/>
</dbReference>
<keyword evidence="3" id="KW-0574">Periplasm</keyword>
<feature type="chain" id="PRO_5037663618" description="Carbohydrate ABC transporter substrate-binding protein (CUT1 family)" evidence="4">
    <location>
        <begin position="37"/>
        <end position="478"/>
    </location>
</feature>
<name>A0A918VSD1_9HYPH</name>
<dbReference type="RefSeq" id="WP_189425614.1">
    <property type="nucleotide sequence ID" value="NZ_BMZE01000002.1"/>
</dbReference>
<reference evidence="5" key="2">
    <citation type="submission" date="2020-09" db="EMBL/GenBank/DDBJ databases">
        <authorList>
            <person name="Sun Q."/>
            <person name="Kim S."/>
        </authorList>
    </citation>
    <scope>NUCLEOTIDE SEQUENCE</scope>
    <source>
        <strain evidence="5">KCTC 32437</strain>
    </source>
</reference>
<dbReference type="PROSITE" id="PS51318">
    <property type="entry name" value="TAT"/>
    <property type="match status" value="1"/>
</dbReference>
<dbReference type="Proteomes" id="UP000646579">
    <property type="component" value="Unassembled WGS sequence"/>
</dbReference>
<dbReference type="Gene3D" id="3.40.190.10">
    <property type="entry name" value="Periplasmic binding protein-like II"/>
    <property type="match status" value="1"/>
</dbReference>
<dbReference type="InterPro" id="IPR006311">
    <property type="entry name" value="TAT_signal"/>
</dbReference>
<sequence>MNSSKQVNVINRRELMAGVAAITAMAAVMGSRSAHAQEGTLAWWDHFQPLAELHERMWANYAAESGGVPVEHTVMNPSDMMQSLQLAFRSGEAPDVASIPDSLAVISQLLRAGRFASLTDAVSLDKPVQREALFDGMHIVDGEVYSFPIFSFRWHTTALWFHKQMLEEAGMDPDAGPRDWDQIAAAAQATTGNGRYGLLLPIQFTGRMEAHLDDLAQMAGGVGPIDWRTGQYTFAGDQYVEALEFLLSFQENGTLHPASSSLDARQGRVRWAAGEAAMFTDGPWNSGSLASNMPDVIDGIGVVTNPMRSAGSTMQVGPAAGTFWVTEQSQMREQASELLAMMTTDEYYVALAERMDQPPLDLSAVERADVHETYRTIVREYPETVRLAPEPLIRNPDIAQVYAQMRTVSPGLGEIIQGAFAGAVPDIRATLQEYQDAMTAERDRAISVARENGAQVSVDDWIFENWEQGTDFAPDQYS</sequence>
<dbReference type="Pfam" id="PF13416">
    <property type="entry name" value="SBP_bac_8"/>
    <property type="match status" value="1"/>
</dbReference>
<evidence type="ECO:0000256" key="1">
    <source>
        <dbReference type="ARBA" id="ARBA00004418"/>
    </source>
</evidence>
<evidence type="ECO:0000313" key="5">
    <source>
        <dbReference type="EMBL" id="GHA24993.1"/>
    </source>
</evidence>
<dbReference type="InterPro" id="IPR050490">
    <property type="entry name" value="Bact_solute-bd_prot1"/>
</dbReference>
<reference evidence="5" key="1">
    <citation type="journal article" date="2014" name="Int. J. Syst. Evol. Microbiol.">
        <title>Complete genome sequence of Corynebacterium casei LMG S-19264T (=DSM 44701T), isolated from a smear-ripened cheese.</title>
        <authorList>
            <consortium name="US DOE Joint Genome Institute (JGI-PGF)"/>
            <person name="Walter F."/>
            <person name="Albersmeier A."/>
            <person name="Kalinowski J."/>
            <person name="Ruckert C."/>
        </authorList>
    </citation>
    <scope>NUCLEOTIDE SEQUENCE</scope>
    <source>
        <strain evidence="5">KCTC 32437</strain>
    </source>
</reference>
<dbReference type="SUPFAM" id="SSF53850">
    <property type="entry name" value="Periplasmic binding protein-like II"/>
    <property type="match status" value="1"/>
</dbReference>
<evidence type="ECO:0000313" key="6">
    <source>
        <dbReference type="Proteomes" id="UP000646579"/>
    </source>
</evidence>
<feature type="signal peptide" evidence="4">
    <location>
        <begin position="1"/>
        <end position="36"/>
    </location>
</feature>
<evidence type="ECO:0008006" key="7">
    <source>
        <dbReference type="Google" id="ProtNLM"/>
    </source>
</evidence>
<evidence type="ECO:0000256" key="3">
    <source>
        <dbReference type="ARBA" id="ARBA00022764"/>
    </source>
</evidence>
<comment type="similarity">
    <text evidence="2">Belongs to the bacterial solute-binding protein 1 family.</text>
</comment>
<evidence type="ECO:0000256" key="2">
    <source>
        <dbReference type="ARBA" id="ARBA00008520"/>
    </source>
</evidence>
<protein>
    <recommendedName>
        <fullName evidence="7">Carbohydrate ABC transporter substrate-binding protein (CUT1 family)</fullName>
    </recommendedName>
</protein>
<comment type="subcellular location">
    <subcellularLocation>
        <location evidence="1">Periplasm</location>
    </subcellularLocation>
</comment>
<evidence type="ECO:0000256" key="4">
    <source>
        <dbReference type="SAM" id="SignalP"/>
    </source>
</evidence>
<comment type="caution">
    <text evidence="5">The sequence shown here is derived from an EMBL/GenBank/DDBJ whole genome shotgun (WGS) entry which is preliminary data.</text>
</comment>
<accession>A0A918VSD1</accession>
<keyword evidence="6" id="KW-1185">Reference proteome</keyword>
<organism evidence="5 6">
    <name type="scientific">Devosia pacifica</name>
    <dbReference type="NCBI Taxonomy" id="1335967"/>
    <lineage>
        <taxon>Bacteria</taxon>
        <taxon>Pseudomonadati</taxon>
        <taxon>Pseudomonadota</taxon>
        <taxon>Alphaproteobacteria</taxon>
        <taxon>Hyphomicrobiales</taxon>
        <taxon>Devosiaceae</taxon>
        <taxon>Devosia</taxon>
    </lineage>
</organism>
<proteinExistence type="inferred from homology"/>
<dbReference type="PANTHER" id="PTHR43649:SF12">
    <property type="entry name" value="DIACETYLCHITOBIOSE BINDING PROTEIN DASA"/>
    <property type="match status" value="1"/>
</dbReference>
<dbReference type="AlphaFoldDB" id="A0A918VSD1"/>
<dbReference type="GO" id="GO:0042597">
    <property type="term" value="C:periplasmic space"/>
    <property type="evidence" value="ECO:0007669"/>
    <property type="project" value="UniProtKB-SubCell"/>
</dbReference>
<dbReference type="EMBL" id="BMZE01000002">
    <property type="protein sequence ID" value="GHA24993.1"/>
    <property type="molecule type" value="Genomic_DNA"/>
</dbReference>